<feature type="transmembrane region" description="Helical" evidence="1">
    <location>
        <begin position="39"/>
        <end position="57"/>
    </location>
</feature>
<evidence type="ECO:0008006" key="4">
    <source>
        <dbReference type="Google" id="ProtNLM"/>
    </source>
</evidence>
<dbReference type="OrthoDB" id="3748241at2"/>
<keyword evidence="1" id="KW-0812">Transmembrane</keyword>
<comment type="caution">
    <text evidence="2">The sequence shown here is derived from an EMBL/GenBank/DDBJ whole genome shotgun (WGS) entry which is preliminary data.</text>
</comment>
<dbReference type="STRING" id="525245.HMPREF0044_0274"/>
<name>C0VYN4_9ACTO</name>
<keyword evidence="1" id="KW-0472">Membrane</keyword>
<gene>
    <name evidence="2" type="ORF">HMPREF0044_0274</name>
</gene>
<dbReference type="Pfam" id="PF14029">
    <property type="entry name" value="DUF4244"/>
    <property type="match status" value="1"/>
</dbReference>
<proteinExistence type="predicted"/>
<evidence type="ECO:0000313" key="3">
    <source>
        <dbReference type="Proteomes" id="UP000010301"/>
    </source>
</evidence>
<dbReference type="Proteomes" id="UP000010301">
    <property type="component" value="Unassembled WGS sequence"/>
</dbReference>
<dbReference type="InterPro" id="IPR025338">
    <property type="entry name" value="DUF4244"/>
</dbReference>
<keyword evidence="1" id="KW-1133">Transmembrane helix</keyword>
<evidence type="ECO:0000313" key="2">
    <source>
        <dbReference type="EMBL" id="EEH64537.1"/>
    </source>
</evidence>
<protein>
    <recommendedName>
        <fullName evidence="4">DUF4244 domain-containing protein</fullName>
    </recommendedName>
</protein>
<accession>C0VYN4</accession>
<reference evidence="2 3" key="1">
    <citation type="submission" date="2009-01" db="EMBL/GenBank/DDBJ databases">
        <authorList>
            <person name="Qin X."/>
            <person name="Bachman B."/>
            <person name="Battles P."/>
            <person name="Bell A."/>
            <person name="Bess C."/>
            <person name="Bickham C."/>
            <person name="Chaboub L."/>
            <person name="Chen D."/>
            <person name="Coyle M."/>
            <person name="Deiros D.R."/>
            <person name="Dinh H."/>
            <person name="Forbes L."/>
            <person name="Fowler G."/>
            <person name="Francisco L."/>
            <person name="Fu Q."/>
            <person name="Gubbala S."/>
            <person name="Hale W."/>
            <person name="Han Y."/>
            <person name="Hemphill L."/>
            <person name="Highlander S.K."/>
            <person name="Hirani K."/>
            <person name="Hogues M."/>
            <person name="Jackson L."/>
            <person name="Jakkamsetti A."/>
            <person name="Javaid M."/>
            <person name="Jiang H."/>
            <person name="Korchina V."/>
            <person name="Kovar C."/>
            <person name="Lara F."/>
            <person name="Lee S."/>
            <person name="Mata R."/>
            <person name="Mathew T."/>
            <person name="Moen C."/>
            <person name="Morales K."/>
            <person name="Munidasa M."/>
            <person name="Nazareth L."/>
            <person name="Ngo R."/>
            <person name="Nguyen L."/>
            <person name="Okwuonu G."/>
            <person name="Ongeri F."/>
            <person name="Patil S."/>
            <person name="Petrosino J."/>
            <person name="Pham C."/>
            <person name="Pham P."/>
            <person name="Pu L.-L."/>
            <person name="Puazo M."/>
            <person name="Raj R."/>
            <person name="Reid J."/>
            <person name="Rouhana J."/>
            <person name="Saada N."/>
            <person name="Shang Y."/>
            <person name="Simmons D."/>
            <person name="Thornton R."/>
            <person name="Warren J."/>
            <person name="Weissenberger G."/>
            <person name="Zhang J."/>
            <person name="Zhang L."/>
            <person name="Zhou C."/>
            <person name="Zhu D."/>
            <person name="Muzny D."/>
            <person name="Worley K."/>
            <person name="Gibbs R."/>
        </authorList>
    </citation>
    <scope>NUCLEOTIDE SEQUENCE [LARGE SCALE GENOMIC DNA]</scope>
    <source>
        <strain evidence="2 3">DSM 15436</strain>
    </source>
</reference>
<evidence type="ECO:0000256" key="1">
    <source>
        <dbReference type="SAM" id="Phobius"/>
    </source>
</evidence>
<organism evidence="2 3">
    <name type="scientific">Gleimia coleocanis DSM 15436</name>
    <dbReference type="NCBI Taxonomy" id="525245"/>
    <lineage>
        <taxon>Bacteria</taxon>
        <taxon>Bacillati</taxon>
        <taxon>Actinomycetota</taxon>
        <taxon>Actinomycetes</taxon>
        <taxon>Actinomycetales</taxon>
        <taxon>Actinomycetaceae</taxon>
        <taxon>Gleimia</taxon>
    </lineage>
</organism>
<sequence>MRTTVKQLAESSLKLRRLSLETADEEEYMGEAGLVTAEYAVGIVTAVAFAGLLLAIIKSDSVRQILFGIIQNALSVAG</sequence>
<keyword evidence="3" id="KW-1185">Reference proteome</keyword>
<dbReference type="AlphaFoldDB" id="C0VYN4"/>
<dbReference type="EMBL" id="ACFG01000004">
    <property type="protein sequence ID" value="EEH64537.1"/>
    <property type="molecule type" value="Genomic_DNA"/>
</dbReference>
<dbReference type="RefSeq" id="WP_006547271.1">
    <property type="nucleotide sequence ID" value="NZ_DS999545.1"/>
</dbReference>
<dbReference type="HOGENOM" id="CLU_157938_3_0_11"/>
<dbReference type="eggNOG" id="ENOG5033B4A">
    <property type="taxonomic scope" value="Bacteria"/>
</dbReference>